<dbReference type="Proteomes" id="UP000061348">
    <property type="component" value="Unassembled WGS sequence"/>
</dbReference>
<organism evidence="1 3">
    <name type="scientific">Pseudomonas fluorescens</name>
    <dbReference type="NCBI Taxonomy" id="294"/>
    <lineage>
        <taxon>Bacteria</taxon>
        <taxon>Pseudomonadati</taxon>
        <taxon>Pseudomonadota</taxon>
        <taxon>Gammaproteobacteria</taxon>
        <taxon>Pseudomonadales</taxon>
        <taxon>Pseudomonadaceae</taxon>
        <taxon>Pseudomonas</taxon>
    </lineage>
</organism>
<dbReference type="RefSeq" id="WP_060763808.1">
    <property type="nucleotide sequence ID" value="NZ_LCYA01000048.1"/>
</dbReference>
<dbReference type="AlphaFoldDB" id="A0A120G8U8"/>
<dbReference type="PATRIC" id="fig|294.193.peg.620"/>
<dbReference type="EMBL" id="PVUH01000020">
    <property type="protein sequence ID" value="PRW86621.1"/>
    <property type="molecule type" value="Genomic_DNA"/>
</dbReference>
<dbReference type="EMBL" id="LCYA01000048">
    <property type="protein sequence ID" value="KWV89367.1"/>
    <property type="molecule type" value="Genomic_DNA"/>
</dbReference>
<evidence type="ECO:0000313" key="4">
    <source>
        <dbReference type="Proteomes" id="UP000239731"/>
    </source>
</evidence>
<proteinExistence type="predicted"/>
<comment type="caution">
    <text evidence="1">The sequence shown here is derived from an EMBL/GenBank/DDBJ whole genome shotgun (WGS) entry which is preliminary data.</text>
</comment>
<protein>
    <submittedName>
        <fullName evidence="1">Uncharacterized protein</fullName>
    </submittedName>
</protein>
<evidence type="ECO:0000313" key="3">
    <source>
        <dbReference type="Proteomes" id="UP000061348"/>
    </source>
</evidence>
<evidence type="ECO:0000313" key="2">
    <source>
        <dbReference type="EMBL" id="PRW86621.1"/>
    </source>
</evidence>
<gene>
    <name evidence="2" type="ORF">C7A10_24885</name>
    <name evidence="1" type="ORF">PFLmoz3_01003</name>
</gene>
<name>A0A120G8U8_PSEFL</name>
<accession>A0A120G8U8</accession>
<sequence>MAKPSITDARSITADLILEVGKYYSAQQLRSLQAKLSGTAREIRALTSGCHLPGRIGAQLSVEQIQLLQDAAKLIESVNSNIKHAKEKRGRDESQAKRRQQSRYAEAKRLVAETYLEPFVPESTALDPLLDILKTALTLNRADVFRNGYSPREFNLRLRDYLSPARTRKLIGWTSPSAFWISTVLSLRNDVVQTVEQEIAYDDGSSVQDRLDALKQKVADCLAQTHLSADEEETLRLWSEALSPSLQKEGGE</sequence>
<reference evidence="2 4" key="2">
    <citation type="submission" date="2018-03" db="EMBL/GenBank/DDBJ databases">
        <title>Blue discolouration in mozzarella cheese caused by Pseudomonas fluorescens.</title>
        <authorList>
            <person name="Chiesa F."/>
            <person name="Dalmasso A."/>
            <person name="Lomonaco S."/>
        </authorList>
    </citation>
    <scope>NUCLEOTIDE SEQUENCE [LARGE SCALE GENOMIC DNA]</scope>
    <source>
        <strain evidence="2 4">11293</strain>
    </source>
</reference>
<evidence type="ECO:0000313" key="1">
    <source>
        <dbReference type="EMBL" id="KWV89367.1"/>
    </source>
</evidence>
<reference evidence="1 3" key="1">
    <citation type="submission" date="2015-05" db="EMBL/GenBank/DDBJ databases">
        <title>A genomic and transcriptomic approach to investigate the blue pigment phenotype in Pseudomonas fluorescens.</title>
        <authorList>
            <person name="Andreani N.A."/>
            <person name="Cardazzo B."/>
        </authorList>
    </citation>
    <scope>NUCLEOTIDE SEQUENCE [LARGE SCALE GENOMIC DNA]</scope>
    <source>
        <strain evidence="1 3">Ps_22</strain>
    </source>
</reference>
<dbReference type="Proteomes" id="UP000239731">
    <property type="component" value="Unassembled WGS sequence"/>
</dbReference>